<evidence type="ECO:0000256" key="1">
    <source>
        <dbReference type="ARBA" id="ARBA00004651"/>
    </source>
</evidence>
<feature type="transmembrane region" description="Helical" evidence="6">
    <location>
        <begin position="282"/>
        <end position="307"/>
    </location>
</feature>
<keyword evidence="5 6" id="KW-0472">Membrane</keyword>
<comment type="subcellular location">
    <subcellularLocation>
        <location evidence="1">Cell membrane</location>
        <topology evidence="1">Multi-pass membrane protein</topology>
    </subcellularLocation>
</comment>
<dbReference type="InterPro" id="IPR036866">
    <property type="entry name" value="RibonucZ/Hydroxyglut_hydro"/>
</dbReference>
<feature type="transmembrane region" description="Helical" evidence="6">
    <location>
        <begin position="221"/>
        <end position="243"/>
    </location>
</feature>
<evidence type="ECO:0000256" key="3">
    <source>
        <dbReference type="ARBA" id="ARBA00022692"/>
    </source>
</evidence>
<dbReference type="AlphaFoldDB" id="J0L556"/>
<dbReference type="RefSeq" id="WP_003689836.1">
    <property type="nucleotide sequence ID" value="NZ_AKKT01000119.1"/>
</dbReference>
<evidence type="ECO:0000256" key="5">
    <source>
        <dbReference type="ARBA" id="ARBA00023136"/>
    </source>
</evidence>
<sequence>MKFSFNWIALAILAVLLLRIVALRSTPFFVAWFLFVSVTLCVFIAWQRKMDARSVINETKITEQHMILYPDDLQINGDLLKFSAFWIEGKQKIQSFYIFKSENERRLFLDYKETAIFSFTGTVKQPDGPTNENQFDYQKFLKTKNIVNTVNISELDEGKDDQSELSGASAALAHVHNFRKYLLNYLGQTSQPLAGYSQLLLLGYYDSDFGDPIEIINKLGLLYLFSLSGMHVFYIISVLRWLFAKLYLSDEFCSWFLLVILPLYTILGGLSASLLRSVMMSWLILFSQIFFKKTISGITVELLVLIINLYWCPMIIFAMGAQLSYLLTFVLIMNRKISPIRLGLKLTAYSIPIVLWNTYEWNWLTTILSVAIVPFFEWIVMPAVVIGAVVPVLGTLCNEVLIVFTKVLFLFGSWPLTWDYGKPPLFFVVFWIILLFLLEQKKYSAKVLICLGTSFIFCALMIRFPLQDQVIYFDIGQGDSTLIRERFNKCITLVDTGGKVTFNNEEWKKRTSKTTGETIIANYLLSKGISKIDNLFLTHQDTDHVGNFPSITQKIKVDHLFVPDGMEVLDSFRTRLADSTVDTNKIYPISTAKSGKIGIFKILHPFIRGEGTNEDSITLNFKLRNTTFIISGDLAQAGEKEIINLFKTTQADILKTGHHGSKTSTSKEYVDKLKPKFAIISAGRNNRYGHPNSETIKTLNEFNVPYVNTASVGMVKIVPQGQRRAMIETFLKGNGEIR</sequence>
<keyword evidence="3 6" id="KW-0812">Transmembrane</keyword>
<proteinExistence type="predicted"/>
<evidence type="ECO:0000313" key="9">
    <source>
        <dbReference type="EMBL" id="KRN10672.1"/>
    </source>
</evidence>
<feature type="transmembrane region" description="Helical" evidence="6">
    <location>
        <begin position="5"/>
        <end position="22"/>
    </location>
</feature>
<dbReference type="OrthoDB" id="9761531at2"/>
<feature type="transmembrane region" description="Helical" evidence="6">
    <location>
        <begin position="255"/>
        <end position="275"/>
    </location>
</feature>
<reference evidence="9 10" key="1">
    <citation type="journal article" date="2015" name="Genome Announc.">
        <title>Expanding the biotechnology potential of lactobacilli through comparative genomics of 213 strains and associated genera.</title>
        <authorList>
            <person name="Sun Z."/>
            <person name="Harris H.M."/>
            <person name="McCann A."/>
            <person name="Guo C."/>
            <person name="Argimon S."/>
            <person name="Zhang W."/>
            <person name="Yang X."/>
            <person name="Jeffery I.B."/>
            <person name="Cooney J.C."/>
            <person name="Kagawa T.F."/>
            <person name="Liu W."/>
            <person name="Song Y."/>
            <person name="Salvetti E."/>
            <person name="Wrobel A."/>
            <person name="Rasinkangas P."/>
            <person name="Parkhill J."/>
            <person name="Rea M.C."/>
            <person name="O'Sullivan O."/>
            <person name="Ritari J."/>
            <person name="Douillard F.P."/>
            <person name="Paul Ross R."/>
            <person name="Yang R."/>
            <person name="Briner A.E."/>
            <person name="Felis G.E."/>
            <person name="de Vos W.M."/>
            <person name="Barrangou R."/>
            <person name="Klaenhammer T.R."/>
            <person name="Caufield P.W."/>
            <person name="Cui Y."/>
            <person name="Zhang H."/>
            <person name="O'Toole P.W."/>
        </authorList>
    </citation>
    <scope>NUCLEOTIDE SEQUENCE [LARGE SCALE GENOMIC DNA]</scope>
    <source>
        <strain evidence="9 10">DSM 20444</strain>
    </source>
</reference>
<evidence type="ECO:0000256" key="6">
    <source>
        <dbReference type="SAM" id="Phobius"/>
    </source>
</evidence>
<dbReference type="PANTHER" id="PTHR30619:SF7">
    <property type="entry name" value="BETA-LACTAMASE DOMAIN PROTEIN"/>
    <property type="match status" value="1"/>
</dbReference>
<evidence type="ECO:0000256" key="4">
    <source>
        <dbReference type="ARBA" id="ARBA00022989"/>
    </source>
</evidence>
<dbReference type="Pfam" id="PF03772">
    <property type="entry name" value="Competence"/>
    <property type="match status" value="1"/>
</dbReference>
<feature type="transmembrane region" description="Helical" evidence="6">
    <location>
        <begin position="371"/>
        <end position="393"/>
    </location>
</feature>
<keyword evidence="2" id="KW-1003">Cell membrane</keyword>
<feature type="domain" description="ComEC/Rec2-related protein" evidence="8">
    <location>
        <begin position="214"/>
        <end position="438"/>
    </location>
</feature>
<evidence type="ECO:0000259" key="8">
    <source>
        <dbReference type="Pfam" id="PF03772"/>
    </source>
</evidence>
<feature type="transmembrane region" description="Helical" evidence="6">
    <location>
        <begin position="342"/>
        <end position="359"/>
    </location>
</feature>
<name>J0L556_9LACO</name>
<dbReference type="GO" id="GO:0030420">
    <property type="term" value="P:establishment of competence for transformation"/>
    <property type="evidence" value="ECO:0007669"/>
    <property type="project" value="InterPro"/>
</dbReference>
<dbReference type="Pfam" id="PF00753">
    <property type="entry name" value="Lactamase_B"/>
    <property type="match status" value="1"/>
</dbReference>
<organism evidence="9 10">
    <name type="scientific">Liquorilactobacillus mali KCTC 3596 = DSM 20444</name>
    <dbReference type="NCBI Taxonomy" id="1046596"/>
    <lineage>
        <taxon>Bacteria</taxon>
        <taxon>Bacillati</taxon>
        <taxon>Bacillota</taxon>
        <taxon>Bacilli</taxon>
        <taxon>Lactobacillales</taxon>
        <taxon>Lactobacillaceae</taxon>
        <taxon>Liquorilactobacillus</taxon>
    </lineage>
</organism>
<dbReference type="NCBIfam" id="TIGR00361">
    <property type="entry name" value="ComEC_Rec2"/>
    <property type="match status" value="1"/>
</dbReference>
<dbReference type="InterPro" id="IPR001279">
    <property type="entry name" value="Metallo-B-lactamas"/>
</dbReference>
<keyword evidence="10" id="KW-1185">Reference proteome</keyword>
<dbReference type="InterPro" id="IPR035681">
    <property type="entry name" value="ComA-like_MBL"/>
</dbReference>
<accession>J0L556</accession>
<dbReference type="EMBL" id="AYYH01000007">
    <property type="protein sequence ID" value="KRN10672.1"/>
    <property type="molecule type" value="Genomic_DNA"/>
</dbReference>
<feature type="transmembrane region" description="Helical" evidence="6">
    <location>
        <begin position="28"/>
        <end position="46"/>
    </location>
</feature>
<feature type="domain" description="Metallo-beta-lactamase" evidence="7">
    <location>
        <begin position="476"/>
        <end position="683"/>
    </location>
</feature>
<comment type="caution">
    <text evidence="9">The sequence shown here is derived from an EMBL/GenBank/DDBJ whole genome shotgun (WGS) entry which is preliminary data.</text>
</comment>
<dbReference type="SUPFAM" id="SSF56281">
    <property type="entry name" value="Metallo-hydrolase/oxidoreductase"/>
    <property type="match status" value="1"/>
</dbReference>
<dbReference type="CDD" id="cd07731">
    <property type="entry name" value="ComA-like_MBL-fold"/>
    <property type="match status" value="1"/>
</dbReference>
<dbReference type="InterPro" id="IPR004797">
    <property type="entry name" value="Competence_ComEC/Rec2"/>
</dbReference>
<evidence type="ECO:0000259" key="7">
    <source>
        <dbReference type="Pfam" id="PF00753"/>
    </source>
</evidence>
<evidence type="ECO:0000313" key="10">
    <source>
        <dbReference type="Proteomes" id="UP000050898"/>
    </source>
</evidence>
<dbReference type="Proteomes" id="UP000050898">
    <property type="component" value="Unassembled WGS sequence"/>
</dbReference>
<protein>
    <submittedName>
        <fullName evidence="9">ComE operon protein 3</fullName>
    </submittedName>
</protein>
<dbReference type="InterPro" id="IPR004477">
    <property type="entry name" value="ComEC_N"/>
</dbReference>
<dbReference type="PATRIC" id="fig|1046596.6.peg.2322"/>
<gene>
    <name evidence="9" type="ORF">FD00_GL002212</name>
</gene>
<dbReference type="Gene3D" id="3.60.15.10">
    <property type="entry name" value="Ribonuclease Z/Hydroxyacylglutathione hydrolase-like"/>
    <property type="match status" value="1"/>
</dbReference>
<dbReference type="InterPro" id="IPR052159">
    <property type="entry name" value="Competence_DNA_uptake"/>
</dbReference>
<feature type="transmembrane region" description="Helical" evidence="6">
    <location>
        <begin position="424"/>
        <end position="440"/>
    </location>
</feature>
<evidence type="ECO:0000256" key="2">
    <source>
        <dbReference type="ARBA" id="ARBA00022475"/>
    </source>
</evidence>
<keyword evidence="4 6" id="KW-1133">Transmembrane helix</keyword>
<dbReference type="PANTHER" id="PTHR30619">
    <property type="entry name" value="DNA INTERNALIZATION/COMPETENCE PROTEIN COMEC/REC2"/>
    <property type="match status" value="1"/>
</dbReference>
<dbReference type="GeneID" id="98316568"/>
<dbReference type="NCBIfam" id="TIGR00360">
    <property type="entry name" value="ComEC_N-term"/>
    <property type="match status" value="1"/>
</dbReference>
<dbReference type="GO" id="GO:0005886">
    <property type="term" value="C:plasma membrane"/>
    <property type="evidence" value="ECO:0007669"/>
    <property type="project" value="UniProtKB-SubCell"/>
</dbReference>
<feature type="transmembrane region" description="Helical" evidence="6">
    <location>
        <begin position="447"/>
        <end position="466"/>
    </location>
</feature>